<dbReference type="PANTHER" id="PTHR14969">
    <property type="entry name" value="SPHINGOSINE-1-PHOSPHATE PHOSPHOHYDROLASE"/>
    <property type="match status" value="1"/>
</dbReference>
<dbReference type="PANTHER" id="PTHR14969:SF13">
    <property type="entry name" value="AT30094P"/>
    <property type="match status" value="1"/>
</dbReference>
<feature type="domain" description="Phosphatidic acid phosphatase type 2/haloperoxidase" evidence="2">
    <location>
        <begin position="55"/>
        <end position="163"/>
    </location>
</feature>
<dbReference type="Pfam" id="PF01569">
    <property type="entry name" value="PAP2"/>
    <property type="match status" value="1"/>
</dbReference>
<reference evidence="3" key="1">
    <citation type="submission" date="2021-10" db="EMBL/GenBank/DDBJ databases">
        <title>Streptomonospora sp. nov., isolated from mangrove soil.</title>
        <authorList>
            <person name="Chen X."/>
            <person name="Ge X."/>
            <person name="Liu W."/>
        </authorList>
    </citation>
    <scope>NUCLEOTIDE SEQUENCE</scope>
    <source>
        <strain evidence="3">S1-112</strain>
    </source>
</reference>
<dbReference type="AlphaFoldDB" id="A0A9X3SEW7"/>
<dbReference type="SUPFAM" id="SSF48317">
    <property type="entry name" value="Acid phosphatase/Vanadium-dependent haloperoxidase"/>
    <property type="match status" value="1"/>
</dbReference>
<protein>
    <submittedName>
        <fullName evidence="3">Phosphatase PAP2 family protein</fullName>
    </submittedName>
</protein>
<feature type="transmembrane region" description="Helical" evidence="1">
    <location>
        <begin position="148"/>
        <end position="165"/>
    </location>
</feature>
<feature type="transmembrane region" description="Helical" evidence="1">
    <location>
        <begin position="172"/>
        <end position="195"/>
    </location>
</feature>
<name>A0A9X3SEW7_9ACTN</name>
<dbReference type="EMBL" id="JAJAQC010000020">
    <property type="protein sequence ID" value="MDA0565377.1"/>
    <property type="molecule type" value="Genomic_DNA"/>
</dbReference>
<evidence type="ECO:0000259" key="2">
    <source>
        <dbReference type="SMART" id="SM00014"/>
    </source>
</evidence>
<feature type="transmembrane region" description="Helical" evidence="1">
    <location>
        <begin position="296"/>
        <end position="320"/>
    </location>
</feature>
<proteinExistence type="predicted"/>
<dbReference type="SMART" id="SM00014">
    <property type="entry name" value="acidPPc"/>
    <property type="match status" value="1"/>
</dbReference>
<keyword evidence="1" id="KW-0472">Membrane</keyword>
<keyword evidence="1" id="KW-0812">Transmembrane</keyword>
<dbReference type="RefSeq" id="WP_270072653.1">
    <property type="nucleotide sequence ID" value="NZ_JAJAQC010000020.1"/>
</dbReference>
<dbReference type="Proteomes" id="UP001140076">
    <property type="component" value="Unassembled WGS sequence"/>
</dbReference>
<feature type="transmembrane region" description="Helical" evidence="1">
    <location>
        <begin position="121"/>
        <end position="142"/>
    </location>
</feature>
<dbReference type="InterPro" id="IPR036938">
    <property type="entry name" value="PAP2/HPO_sf"/>
</dbReference>
<feature type="transmembrane region" description="Helical" evidence="1">
    <location>
        <begin position="28"/>
        <end position="49"/>
    </location>
</feature>
<sequence>MDAVWDTEITLVAWIQGWGAWLLAPMEAVSLLGSQVLFVVFVPLVFWSVSAGLGARTYLVAAAGGVVNGLLKFALHGARPSWYHHGVRSLSSSHTFGAPSGHAQNSLMLWGYLALKLSRRWAWWAAAAIVLAVAVTRLYLGAHFLTDILLGWLVGAAMLWAAVRCEDALRAWWLRLGLAAQIALALAVSAGPLLLAQGWETLVHADWRAPEDWTGAVPGGLGDGSVEHVARVAGGLFGGLAGFSVLAARGWYSAAGPVVSRVARYVIGVSGIVLLLVVMQVALPEAGGAAGAALDFASFAVVALWSALGAPELFVLTGLARRPDPERAPRAGDPAARRE</sequence>
<evidence type="ECO:0000313" key="3">
    <source>
        <dbReference type="EMBL" id="MDA0565377.1"/>
    </source>
</evidence>
<accession>A0A9X3SEW7</accession>
<keyword evidence="1" id="KW-1133">Transmembrane helix</keyword>
<evidence type="ECO:0000256" key="1">
    <source>
        <dbReference type="SAM" id="Phobius"/>
    </source>
</evidence>
<comment type="caution">
    <text evidence="3">The sequence shown here is derived from an EMBL/GenBank/DDBJ whole genome shotgun (WGS) entry which is preliminary data.</text>
</comment>
<dbReference type="Gene3D" id="1.20.144.10">
    <property type="entry name" value="Phosphatidic acid phosphatase type 2/haloperoxidase"/>
    <property type="match status" value="1"/>
</dbReference>
<dbReference type="InterPro" id="IPR000326">
    <property type="entry name" value="PAP2/HPO"/>
</dbReference>
<feature type="transmembrane region" description="Helical" evidence="1">
    <location>
        <begin position="232"/>
        <end position="252"/>
    </location>
</feature>
<keyword evidence="4" id="KW-1185">Reference proteome</keyword>
<gene>
    <name evidence="3" type="ORF">LG943_13795</name>
</gene>
<organism evidence="3 4">
    <name type="scientific">Streptomonospora mangrovi</name>
    <dbReference type="NCBI Taxonomy" id="2883123"/>
    <lineage>
        <taxon>Bacteria</taxon>
        <taxon>Bacillati</taxon>
        <taxon>Actinomycetota</taxon>
        <taxon>Actinomycetes</taxon>
        <taxon>Streptosporangiales</taxon>
        <taxon>Nocardiopsidaceae</taxon>
        <taxon>Streptomonospora</taxon>
    </lineage>
</organism>
<evidence type="ECO:0000313" key="4">
    <source>
        <dbReference type="Proteomes" id="UP001140076"/>
    </source>
</evidence>
<feature type="transmembrane region" description="Helical" evidence="1">
    <location>
        <begin position="264"/>
        <end position="284"/>
    </location>
</feature>